<reference evidence="9 10" key="1">
    <citation type="submission" date="2017-02" db="EMBL/GenBank/DDBJ databases">
        <authorList>
            <consortium name="Pathogen Informatics"/>
        </authorList>
    </citation>
    <scope>NUCLEOTIDE SEQUENCE [LARGE SCALE GENOMIC DNA]</scope>
    <source>
        <strain evidence="9 10">VRECD0157</strain>
    </source>
</reference>
<dbReference type="Proteomes" id="UP000189137">
    <property type="component" value="Unassembled WGS sequence"/>
</dbReference>
<accession>A0A9Q9TVA2</accession>
<dbReference type="SUPFAM" id="SSF55073">
    <property type="entry name" value="Nucleotide cyclase"/>
    <property type="match status" value="1"/>
</dbReference>
<evidence type="ECO:0000256" key="4">
    <source>
        <dbReference type="ARBA" id="ARBA00022989"/>
    </source>
</evidence>
<dbReference type="InterPro" id="IPR000160">
    <property type="entry name" value="GGDEF_dom"/>
</dbReference>
<dbReference type="CDD" id="cd01949">
    <property type="entry name" value="GGDEF"/>
    <property type="match status" value="1"/>
</dbReference>
<feature type="transmembrane region" description="Helical" evidence="6">
    <location>
        <begin position="282"/>
        <end position="306"/>
    </location>
</feature>
<evidence type="ECO:0000259" key="7">
    <source>
        <dbReference type="PROSITE" id="PS50887"/>
    </source>
</evidence>
<dbReference type="Proteomes" id="UP000878956">
    <property type="component" value="Unassembled WGS sequence"/>
</dbReference>
<sequence length="516" mass="59099">MRYKKRNIDKSSELSFQSLAKYFITFYIVIILIILSMFCINTIWVMKKDNQDLLSTTSNRIEDRVGETIKLLNSLSKDNYIIDNSVNGIDKSKELSMYSDEFGYMMICFVDKNIIVWDEEGGNISLAGRDYMQKLFATKKYQVTDSFAAGADGKTLNYTIASPIIKNGNVDGCVFAAIYFDEIKDILKQGKGQQQQNFILFGSENQIMNLTSDETAYGEKYMKLSQKTKYLGTNAKKVEKDMFNNKSGDYWAFENGKLYFMSYKPIKNTNWSLFCKVNFLDIFALNLIPMGAILSVITLVFIILICMEKSFMKKRMEVIDMLLGSVQELEKRIYQTERPSEVDFKEIIQLTSKGLTDGLTGVVTRTVFFDQIYNRVEMEENDKLSVISFVDLDDLKCINDLYGHEIGDMVLKNVGYVLREYEIKYNGLIGRYGGDEFVMLLSGFTSREEVEDLLDEIAIRLHTEVLTDDGIIQTHCSVGAVVCSVKDNKDIDNLLKQADEALYYVKRNGKGNYHLV</sequence>
<name>A0A9Q9TVA2_CLODI</name>
<dbReference type="PANTHER" id="PTHR45138">
    <property type="entry name" value="REGULATORY COMPONENTS OF SENSORY TRANSDUCTION SYSTEM"/>
    <property type="match status" value="1"/>
</dbReference>
<dbReference type="AlphaFoldDB" id="A0A9Q9TVA2"/>
<dbReference type="KEGG" id="pdf:CD630DERM_27540"/>
<dbReference type="Gene3D" id="3.30.70.270">
    <property type="match status" value="1"/>
</dbReference>
<dbReference type="Pfam" id="PF02743">
    <property type="entry name" value="dCache_1"/>
    <property type="match status" value="1"/>
</dbReference>
<evidence type="ECO:0000313" key="10">
    <source>
        <dbReference type="Proteomes" id="UP000189137"/>
    </source>
</evidence>
<dbReference type="NCBIfam" id="TIGR00254">
    <property type="entry name" value="GGDEF"/>
    <property type="match status" value="1"/>
</dbReference>
<feature type="transmembrane region" description="Helical" evidence="6">
    <location>
        <begin position="21"/>
        <end position="46"/>
    </location>
</feature>
<dbReference type="GO" id="GO:0052621">
    <property type="term" value="F:diguanylate cyclase activity"/>
    <property type="evidence" value="ECO:0007669"/>
    <property type="project" value="TreeGrafter"/>
</dbReference>
<dbReference type="InterPro" id="IPR050469">
    <property type="entry name" value="Diguanylate_Cyclase"/>
</dbReference>
<dbReference type="GO" id="GO:0071111">
    <property type="term" value="F:cyclic-guanylate-specific phosphodiesterase activity"/>
    <property type="evidence" value="ECO:0007669"/>
    <property type="project" value="UniProtKB-EC"/>
</dbReference>
<dbReference type="InterPro" id="IPR033479">
    <property type="entry name" value="dCache_1"/>
</dbReference>
<dbReference type="RefSeq" id="WP_011861669.1">
    <property type="nucleotide sequence ID" value="NZ_AP031492.1"/>
</dbReference>
<dbReference type="PROSITE" id="PS50887">
    <property type="entry name" value="GGDEF"/>
    <property type="match status" value="1"/>
</dbReference>
<dbReference type="Gene3D" id="3.30.450.20">
    <property type="entry name" value="PAS domain"/>
    <property type="match status" value="1"/>
</dbReference>
<evidence type="ECO:0000256" key="6">
    <source>
        <dbReference type="SAM" id="Phobius"/>
    </source>
</evidence>
<dbReference type="InterPro" id="IPR029787">
    <property type="entry name" value="Nucleotide_cyclase"/>
</dbReference>
<feature type="domain" description="GGDEF" evidence="7">
    <location>
        <begin position="383"/>
        <end position="516"/>
    </location>
</feature>
<evidence type="ECO:0000256" key="5">
    <source>
        <dbReference type="ARBA" id="ARBA00023136"/>
    </source>
</evidence>
<evidence type="ECO:0000256" key="2">
    <source>
        <dbReference type="ARBA" id="ARBA00022475"/>
    </source>
</evidence>
<dbReference type="Pfam" id="PF00990">
    <property type="entry name" value="GGDEF"/>
    <property type="match status" value="1"/>
</dbReference>
<gene>
    <name evidence="9" type="primary">gmr_12</name>
    <name evidence="8" type="ORF">KRM00_001705</name>
    <name evidence="9" type="ORF">SAMEA3375112_02143</name>
</gene>
<dbReference type="PANTHER" id="PTHR45138:SF9">
    <property type="entry name" value="DIGUANYLATE CYCLASE DGCM-RELATED"/>
    <property type="match status" value="1"/>
</dbReference>
<dbReference type="EC" id="3.1.4.52" evidence="9"/>
<evidence type="ECO:0000256" key="1">
    <source>
        <dbReference type="ARBA" id="ARBA00004651"/>
    </source>
</evidence>
<evidence type="ECO:0000313" key="9">
    <source>
        <dbReference type="EMBL" id="SJS44669.1"/>
    </source>
</evidence>
<evidence type="ECO:0000313" key="8">
    <source>
        <dbReference type="EMBL" id="HBH1542225.1"/>
    </source>
</evidence>
<reference evidence="8" key="3">
    <citation type="submission" date="2021-06" db="EMBL/GenBank/DDBJ databases">
        <authorList>
            <consortium name="NCBI Pathogen Detection Project"/>
        </authorList>
    </citation>
    <scope>NUCLEOTIDE SEQUENCE</scope>
    <source>
        <strain evidence="8">HN1000</strain>
    </source>
</reference>
<reference evidence="8" key="2">
    <citation type="journal article" date="2018" name="Genome Biol.">
        <title>SKESA: strategic k-mer extension for scrupulous assemblies.</title>
        <authorList>
            <person name="Souvorov A."/>
            <person name="Agarwala R."/>
            <person name="Lipman D.J."/>
        </authorList>
    </citation>
    <scope>NUCLEOTIDE SEQUENCE</scope>
    <source>
        <strain evidence="8">HN1000</strain>
    </source>
</reference>
<evidence type="ECO:0000256" key="3">
    <source>
        <dbReference type="ARBA" id="ARBA00022692"/>
    </source>
</evidence>
<dbReference type="SMART" id="SM00267">
    <property type="entry name" value="GGDEF"/>
    <property type="match status" value="1"/>
</dbReference>
<organism evidence="9 10">
    <name type="scientific">Clostridioides difficile</name>
    <name type="common">Peptoclostridium difficile</name>
    <dbReference type="NCBI Taxonomy" id="1496"/>
    <lineage>
        <taxon>Bacteria</taxon>
        <taxon>Bacillati</taxon>
        <taxon>Bacillota</taxon>
        <taxon>Clostridia</taxon>
        <taxon>Peptostreptococcales</taxon>
        <taxon>Peptostreptococcaceae</taxon>
        <taxon>Clostridioides</taxon>
    </lineage>
</organism>
<keyword evidence="4 6" id="KW-1133">Transmembrane helix</keyword>
<dbReference type="GO" id="GO:0005886">
    <property type="term" value="C:plasma membrane"/>
    <property type="evidence" value="ECO:0007669"/>
    <property type="project" value="UniProtKB-SubCell"/>
</dbReference>
<keyword evidence="2" id="KW-1003">Cell membrane</keyword>
<dbReference type="InterPro" id="IPR043128">
    <property type="entry name" value="Rev_trsase/Diguanyl_cyclase"/>
</dbReference>
<comment type="subcellular location">
    <subcellularLocation>
        <location evidence="1">Cell membrane</location>
        <topology evidence="1">Multi-pass membrane protein</topology>
    </subcellularLocation>
</comment>
<proteinExistence type="predicted"/>
<dbReference type="EMBL" id="DAEPXK010000014">
    <property type="protein sequence ID" value="HBH1542225.1"/>
    <property type="molecule type" value="Genomic_DNA"/>
</dbReference>
<keyword evidence="5 6" id="KW-0472">Membrane</keyword>
<keyword evidence="9" id="KW-0378">Hydrolase</keyword>
<comment type="caution">
    <text evidence="9">The sequence shown here is derived from an EMBL/GenBank/DDBJ whole genome shotgun (WGS) entry which is preliminary data.</text>
</comment>
<keyword evidence="3 6" id="KW-0812">Transmembrane</keyword>
<protein>
    <submittedName>
        <fullName evidence="9">Cyclic di-GMP phosphodiesterase Gmr</fullName>
        <ecNumber evidence="9">3.1.4.52</ecNumber>
    </submittedName>
    <submittedName>
        <fullName evidence="8">GGDEF domain-containing protein</fullName>
    </submittedName>
</protein>
<dbReference type="EMBL" id="FUPS01000006">
    <property type="protein sequence ID" value="SJS44669.1"/>
    <property type="molecule type" value="Genomic_DNA"/>
</dbReference>